<keyword evidence="3" id="KW-1185">Reference proteome</keyword>
<dbReference type="Pfam" id="PF10824">
    <property type="entry name" value="T7SS_ESX_EspC"/>
    <property type="match status" value="1"/>
</dbReference>
<reference evidence="2 3" key="1">
    <citation type="submission" date="2019-03" db="EMBL/GenBank/DDBJ databases">
        <title>Genomic Encyclopedia of Type Strains, Phase IV (KMG-IV): sequencing the most valuable type-strain genomes for metagenomic binning, comparative biology and taxonomic classification.</title>
        <authorList>
            <person name="Goeker M."/>
        </authorList>
    </citation>
    <scope>NUCLEOTIDE SEQUENCE [LARGE SCALE GENOMIC DNA]</scope>
    <source>
        <strain evidence="2 3">DSM 45361</strain>
    </source>
</reference>
<name>A0A4R6S4W8_LABRH</name>
<feature type="region of interest" description="Disordered" evidence="1">
    <location>
        <begin position="80"/>
        <end position="102"/>
    </location>
</feature>
<gene>
    <name evidence="2" type="ORF">EV186_1054</name>
</gene>
<dbReference type="AlphaFoldDB" id="A0A4R6S4W8"/>
<accession>A0A4R6S4W8</accession>
<evidence type="ECO:0000256" key="1">
    <source>
        <dbReference type="SAM" id="MobiDB-lite"/>
    </source>
</evidence>
<dbReference type="RefSeq" id="WP_133852200.1">
    <property type="nucleotide sequence ID" value="NZ_SNXZ01000005.1"/>
</dbReference>
<protein>
    <submittedName>
        <fullName evidence="2">Excreted virulence factor EspC (Type VII ESX diderm)</fullName>
    </submittedName>
</protein>
<dbReference type="OrthoDB" id="3693305at2"/>
<dbReference type="GO" id="GO:0009306">
    <property type="term" value="P:protein secretion"/>
    <property type="evidence" value="ECO:0007669"/>
    <property type="project" value="InterPro"/>
</dbReference>
<dbReference type="Gene3D" id="1.10.287.1060">
    <property type="entry name" value="ESAT-6-like"/>
    <property type="match status" value="1"/>
</dbReference>
<dbReference type="EMBL" id="SNXZ01000005">
    <property type="protein sequence ID" value="TDP94772.1"/>
    <property type="molecule type" value="Genomic_DNA"/>
</dbReference>
<proteinExistence type="predicted"/>
<evidence type="ECO:0000313" key="2">
    <source>
        <dbReference type="EMBL" id="TDP94772.1"/>
    </source>
</evidence>
<dbReference type="InterPro" id="IPR022536">
    <property type="entry name" value="EspC"/>
</dbReference>
<feature type="compositionally biased region" description="Polar residues" evidence="1">
    <location>
        <begin position="80"/>
        <end position="95"/>
    </location>
</feature>
<organism evidence="2 3">
    <name type="scientific">Labedaea rhizosphaerae</name>
    <dbReference type="NCBI Taxonomy" id="598644"/>
    <lineage>
        <taxon>Bacteria</taxon>
        <taxon>Bacillati</taxon>
        <taxon>Actinomycetota</taxon>
        <taxon>Actinomycetes</taxon>
        <taxon>Pseudonocardiales</taxon>
        <taxon>Pseudonocardiaceae</taxon>
        <taxon>Labedaea</taxon>
    </lineage>
</organism>
<dbReference type="Proteomes" id="UP000295444">
    <property type="component" value="Unassembled WGS sequence"/>
</dbReference>
<evidence type="ECO:0000313" key="3">
    <source>
        <dbReference type="Proteomes" id="UP000295444"/>
    </source>
</evidence>
<sequence length="102" mass="10356">MSPQFDVDTQQLHGHAASVSDVAEQLSAIGGKLPSGLSDLALGVFAQFLATGLGGAMTQVANTITAASSSVAELSTGISHTATSYQNTDGGNSTKLTEEYPR</sequence>
<comment type="caution">
    <text evidence="2">The sequence shown here is derived from an EMBL/GenBank/DDBJ whole genome shotgun (WGS) entry which is preliminary data.</text>
</comment>